<keyword evidence="4 9" id="KW-1133">Transmembrane helix</keyword>
<evidence type="ECO:0000256" key="8">
    <source>
        <dbReference type="ARBA" id="ARBA00024235"/>
    </source>
</evidence>
<gene>
    <name evidence="11" type="ORF">BFN67_17445</name>
</gene>
<dbReference type="InterPro" id="IPR011990">
    <property type="entry name" value="TPR-like_helical_dom_sf"/>
</dbReference>
<comment type="similarity">
    <text evidence="7">Belongs to the YfgM family.</text>
</comment>
<evidence type="ECO:0000313" key="11">
    <source>
        <dbReference type="EMBL" id="OQM75564.1"/>
    </source>
</evidence>
<keyword evidence="12" id="KW-1185">Reference proteome</keyword>
<evidence type="ECO:0000256" key="1">
    <source>
        <dbReference type="ARBA" id="ARBA00004401"/>
    </source>
</evidence>
<dbReference type="InterPro" id="IPR026039">
    <property type="entry name" value="YfgM"/>
</dbReference>
<evidence type="ECO:0000256" key="9">
    <source>
        <dbReference type="SAM" id="Phobius"/>
    </source>
</evidence>
<dbReference type="InterPro" id="IPR018704">
    <property type="entry name" value="SecYEG/CpoB_TPR"/>
</dbReference>
<evidence type="ECO:0000256" key="5">
    <source>
        <dbReference type="ARBA" id="ARBA00023136"/>
    </source>
</evidence>
<evidence type="ECO:0000256" key="4">
    <source>
        <dbReference type="ARBA" id="ARBA00022989"/>
    </source>
</evidence>
<proteinExistence type="inferred from homology"/>
<dbReference type="RefSeq" id="WP_080919670.1">
    <property type="nucleotide sequence ID" value="NZ_MDET01000014.1"/>
</dbReference>
<protein>
    <recommendedName>
        <fullName evidence="8">Ancillary SecYEG translocon subunit</fullName>
    </recommendedName>
</protein>
<keyword evidence="6" id="KW-0143">Chaperone</keyword>
<sequence>MADDNFIREVNEEFRKEKAKVLWDRYGPMLIAAVVLVILGTAAFVGYRYWDESRANASGDAFAQALELADANKADEALLAFGKLEKDSYGAYPLLARMRAATVKANKGDFAGAVADFDAVAANNDIPDSIRNVARLRAGLLLVDHGSYDDVAKRVEPLAAETNPLRHTARAALGLSAWKEGKAQDALKLFDEITADPSAPSNARQRATMMSELIRGSGVVPAASNAS</sequence>
<dbReference type="Proteomes" id="UP000191905">
    <property type="component" value="Unassembled WGS sequence"/>
</dbReference>
<dbReference type="EMBL" id="MDET01000014">
    <property type="protein sequence ID" value="OQM75564.1"/>
    <property type="molecule type" value="Genomic_DNA"/>
</dbReference>
<comment type="caution">
    <text evidence="11">The sequence shown here is derived from an EMBL/GenBank/DDBJ whole genome shotgun (WGS) entry which is preliminary data.</text>
</comment>
<dbReference type="GO" id="GO:0044877">
    <property type="term" value="F:protein-containing complex binding"/>
    <property type="evidence" value="ECO:0007669"/>
    <property type="project" value="InterPro"/>
</dbReference>
<dbReference type="Pfam" id="PF09976">
    <property type="entry name" value="TPR_21"/>
    <property type="match status" value="1"/>
</dbReference>
<dbReference type="PANTHER" id="PTHR38035">
    <property type="entry name" value="UPF0070 PROTEIN YFGM"/>
    <property type="match status" value="1"/>
</dbReference>
<dbReference type="OrthoDB" id="7173339at2"/>
<dbReference type="STRING" id="1873176.BFN67_17445"/>
<evidence type="ECO:0000259" key="10">
    <source>
        <dbReference type="Pfam" id="PF09976"/>
    </source>
</evidence>
<accession>A0A1V8RR16</accession>
<evidence type="ECO:0000256" key="2">
    <source>
        <dbReference type="ARBA" id="ARBA00022475"/>
    </source>
</evidence>
<evidence type="ECO:0000256" key="6">
    <source>
        <dbReference type="ARBA" id="ARBA00023186"/>
    </source>
</evidence>
<feature type="transmembrane region" description="Helical" evidence="9">
    <location>
        <begin position="26"/>
        <end position="47"/>
    </location>
</feature>
<keyword evidence="2" id="KW-1003">Cell membrane</keyword>
<reference evidence="11 12" key="1">
    <citation type="journal article" date="2016" name="Int. J. Syst. Evol. Microbiol.">
        <title>Pseudaminobacter manganicus sp. nov., isolated from sludge of a manganese mine.</title>
        <authorList>
            <person name="Li J."/>
            <person name="Huang J."/>
            <person name="Liao S."/>
            <person name="Wang G."/>
        </authorList>
    </citation>
    <scope>NUCLEOTIDE SEQUENCE [LARGE SCALE GENOMIC DNA]</scope>
    <source>
        <strain evidence="11 12">JH-7</strain>
    </source>
</reference>
<keyword evidence="3 9" id="KW-0812">Transmembrane</keyword>
<dbReference type="Gene3D" id="1.25.40.10">
    <property type="entry name" value="Tetratricopeptide repeat domain"/>
    <property type="match status" value="1"/>
</dbReference>
<evidence type="ECO:0000313" key="12">
    <source>
        <dbReference type="Proteomes" id="UP000191905"/>
    </source>
</evidence>
<keyword evidence="5 9" id="KW-0472">Membrane</keyword>
<dbReference type="AlphaFoldDB" id="A0A1V8RR16"/>
<evidence type="ECO:0000256" key="7">
    <source>
        <dbReference type="ARBA" id="ARBA00024197"/>
    </source>
</evidence>
<dbReference type="GO" id="GO:0005886">
    <property type="term" value="C:plasma membrane"/>
    <property type="evidence" value="ECO:0007669"/>
    <property type="project" value="UniProtKB-SubCell"/>
</dbReference>
<feature type="domain" description="Ancillary SecYEG translocon subunit/Cell division coordinator CpoB TPR" evidence="10">
    <location>
        <begin position="21"/>
        <end position="156"/>
    </location>
</feature>
<comment type="subcellular location">
    <subcellularLocation>
        <location evidence="1">Cell membrane</location>
        <topology evidence="1">Single-pass type II membrane protein</topology>
    </subcellularLocation>
</comment>
<name>A0A1V8RR16_9HYPH</name>
<organism evidence="11 12">
    <name type="scientific">Manganibacter manganicus</name>
    <dbReference type="NCBI Taxonomy" id="1873176"/>
    <lineage>
        <taxon>Bacteria</taxon>
        <taxon>Pseudomonadati</taxon>
        <taxon>Pseudomonadota</taxon>
        <taxon>Alphaproteobacteria</taxon>
        <taxon>Hyphomicrobiales</taxon>
        <taxon>Phyllobacteriaceae</taxon>
        <taxon>Manganibacter</taxon>
    </lineage>
</organism>
<dbReference type="PANTHER" id="PTHR38035:SF1">
    <property type="entry name" value="ANCILLARY SECYEG TRANSLOCON SUBUNIT"/>
    <property type="match status" value="1"/>
</dbReference>
<evidence type="ECO:0000256" key="3">
    <source>
        <dbReference type="ARBA" id="ARBA00022692"/>
    </source>
</evidence>